<evidence type="ECO:0000313" key="2">
    <source>
        <dbReference type="Proteomes" id="UP001054945"/>
    </source>
</evidence>
<organism evidence="1 2">
    <name type="scientific">Caerostris extrusa</name>
    <name type="common">Bark spider</name>
    <name type="synonym">Caerostris bankana</name>
    <dbReference type="NCBI Taxonomy" id="172846"/>
    <lineage>
        <taxon>Eukaryota</taxon>
        <taxon>Metazoa</taxon>
        <taxon>Ecdysozoa</taxon>
        <taxon>Arthropoda</taxon>
        <taxon>Chelicerata</taxon>
        <taxon>Arachnida</taxon>
        <taxon>Araneae</taxon>
        <taxon>Araneomorphae</taxon>
        <taxon>Entelegynae</taxon>
        <taxon>Araneoidea</taxon>
        <taxon>Araneidae</taxon>
        <taxon>Caerostris</taxon>
    </lineage>
</organism>
<dbReference type="AlphaFoldDB" id="A0AAV4W0E5"/>
<evidence type="ECO:0000313" key="1">
    <source>
        <dbReference type="EMBL" id="GIY75466.1"/>
    </source>
</evidence>
<accession>A0AAV4W0E5</accession>
<proteinExistence type="predicted"/>
<dbReference type="Proteomes" id="UP001054945">
    <property type="component" value="Unassembled WGS sequence"/>
</dbReference>
<name>A0AAV4W0E5_CAEEX</name>
<keyword evidence="2" id="KW-1185">Reference proteome</keyword>
<comment type="caution">
    <text evidence="1">The sequence shown here is derived from an EMBL/GenBank/DDBJ whole genome shotgun (WGS) entry which is preliminary data.</text>
</comment>
<sequence length="104" mass="12197">MDDLQRKSPFNVWEENQFGKKYILVNIIILKRQYLLHHSKPIKTTLRCILNTDNTMKKRALGGGFITRRKSPPRFGMEDCFNTLLVGGKKISRIQGRCFLWCKP</sequence>
<dbReference type="EMBL" id="BPLR01015344">
    <property type="protein sequence ID" value="GIY75466.1"/>
    <property type="molecule type" value="Genomic_DNA"/>
</dbReference>
<reference evidence="1 2" key="1">
    <citation type="submission" date="2021-06" db="EMBL/GenBank/DDBJ databases">
        <title>Caerostris extrusa draft genome.</title>
        <authorList>
            <person name="Kono N."/>
            <person name="Arakawa K."/>
        </authorList>
    </citation>
    <scope>NUCLEOTIDE SEQUENCE [LARGE SCALE GENOMIC DNA]</scope>
</reference>
<protein>
    <submittedName>
        <fullName evidence="1">Uncharacterized protein</fullName>
    </submittedName>
</protein>
<gene>
    <name evidence="1" type="ORF">CEXT_423341</name>
</gene>